<dbReference type="CDD" id="cd01130">
    <property type="entry name" value="VirB11-like_ATPase"/>
    <property type="match status" value="1"/>
</dbReference>
<dbReference type="Gene3D" id="3.30.450.380">
    <property type="match status" value="1"/>
</dbReference>
<dbReference type="Proteomes" id="UP001596356">
    <property type="component" value="Unassembled WGS sequence"/>
</dbReference>
<dbReference type="InterPro" id="IPR027417">
    <property type="entry name" value="P-loop_NTPase"/>
</dbReference>
<dbReference type="PANTHER" id="PTHR30486">
    <property type="entry name" value="TWITCHING MOTILITY PROTEIN PILT"/>
    <property type="match status" value="1"/>
</dbReference>
<organism evidence="3 4">
    <name type="scientific">Branchiibius cervicis</name>
    <dbReference type="NCBI Taxonomy" id="908252"/>
    <lineage>
        <taxon>Bacteria</taxon>
        <taxon>Bacillati</taxon>
        <taxon>Actinomycetota</taxon>
        <taxon>Actinomycetes</taxon>
        <taxon>Micrococcales</taxon>
        <taxon>Dermacoccaceae</taxon>
        <taxon>Branchiibius</taxon>
    </lineage>
</organism>
<dbReference type="InterPro" id="IPR017975">
    <property type="entry name" value="Tubulin_CS"/>
</dbReference>
<accession>A0ABW2AQ68</accession>
<dbReference type="PANTHER" id="PTHR30486:SF6">
    <property type="entry name" value="TYPE IV PILUS RETRACTATION ATPASE PILT"/>
    <property type="match status" value="1"/>
</dbReference>
<keyword evidence="4" id="KW-1185">Reference proteome</keyword>
<sequence>MSAARGGPARGGPALALWEQIRAGRSPDDTRVADVAGADPVVLGDDHVLRLRDQLRSDVLGAGPLETLLADPGVTDVLVNGLAGVWVDRGHGLERRDLAFSDAAQVRRLAVRLATLAGRRLDESQPFVDGLLPGGIRLHAILPPLVETAAHLSLRIPRDNGLDLAGLQEGGAVDASGARVLAELIAARVAFVISGGTGSGKTTLLAALLRQVPAHERIVIVEDVRELRVVHPHVVRLEGRSANVEGSGEIALPVLVRQSLRMRPDRLVVGEVRGAEVRELLTALNTGHDGGCGTIHANTSADVVARFEALGALAGMTTPAVHSQLASAVRVVVHLRRAGDRRVVQELGVLVRVGGTVQVRPALVRSGDRLEREDGWSELRRALGAS</sequence>
<evidence type="ECO:0000256" key="1">
    <source>
        <dbReference type="ARBA" id="ARBA00006611"/>
    </source>
</evidence>
<feature type="domain" description="Bacterial type II secretion system protein E" evidence="2">
    <location>
        <begin position="61"/>
        <end position="337"/>
    </location>
</feature>
<dbReference type="Pfam" id="PF00437">
    <property type="entry name" value="T2SSE"/>
    <property type="match status" value="1"/>
</dbReference>
<dbReference type="RefSeq" id="WP_377820107.1">
    <property type="nucleotide sequence ID" value="NZ_JBHSWJ010000002.1"/>
</dbReference>
<name>A0ABW2AQ68_9MICO</name>
<proteinExistence type="inferred from homology"/>
<comment type="similarity">
    <text evidence="1">Belongs to the GSP E family.</text>
</comment>
<dbReference type="PROSITE" id="PS00227">
    <property type="entry name" value="TUBULIN"/>
    <property type="match status" value="1"/>
</dbReference>
<comment type="caution">
    <text evidence="3">The sequence shown here is derived from an EMBL/GenBank/DDBJ whole genome shotgun (WGS) entry which is preliminary data.</text>
</comment>
<dbReference type="InterPro" id="IPR022399">
    <property type="entry name" value="TadA-like_ATPase"/>
</dbReference>
<protein>
    <submittedName>
        <fullName evidence="3">TadA family conjugal transfer-associated ATPase</fullName>
    </submittedName>
</protein>
<dbReference type="EMBL" id="JBHSWJ010000002">
    <property type="protein sequence ID" value="MFC6712635.1"/>
    <property type="molecule type" value="Genomic_DNA"/>
</dbReference>
<dbReference type="InterPro" id="IPR050921">
    <property type="entry name" value="T4SS_GSP_E_ATPase"/>
</dbReference>
<gene>
    <name evidence="3" type="ORF">ACFQBT_01715</name>
</gene>
<evidence type="ECO:0000313" key="3">
    <source>
        <dbReference type="EMBL" id="MFC6712635.1"/>
    </source>
</evidence>
<dbReference type="InterPro" id="IPR001482">
    <property type="entry name" value="T2SS/T4SS_dom"/>
</dbReference>
<evidence type="ECO:0000313" key="4">
    <source>
        <dbReference type="Proteomes" id="UP001596356"/>
    </source>
</evidence>
<dbReference type="Gene3D" id="3.40.50.300">
    <property type="entry name" value="P-loop containing nucleotide triphosphate hydrolases"/>
    <property type="match status" value="1"/>
</dbReference>
<evidence type="ECO:0000259" key="2">
    <source>
        <dbReference type="Pfam" id="PF00437"/>
    </source>
</evidence>
<dbReference type="SUPFAM" id="SSF52540">
    <property type="entry name" value="P-loop containing nucleoside triphosphate hydrolases"/>
    <property type="match status" value="1"/>
</dbReference>
<dbReference type="NCBIfam" id="TIGR03819">
    <property type="entry name" value="heli_sec_ATPase"/>
    <property type="match status" value="1"/>
</dbReference>
<reference evidence="4" key="1">
    <citation type="journal article" date="2019" name="Int. J. Syst. Evol. Microbiol.">
        <title>The Global Catalogue of Microorganisms (GCM) 10K type strain sequencing project: providing services to taxonomists for standard genome sequencing and annotation.</title>
        <authorList>
            <consortium name="The Broad Institute Genomics Platform"/>
            <consortium name="The Broad Institute Genome Sequencing Center for Infectious Disease"/>
            <person name="Wu L."/>
            <person name="Ma J."/>
        </authorList>
    </citation>
    <scope>NUCLEOTIDE SEQUENCE [LARGE SCALE GENOMIC DNA]</scope>
    <source>
        <strain evidence="4">NBRC 106593</strain>
    </source>
</reference>